<dbReference type="Proteomes" id="UP000613740">
    <property type="component" value="Unassembled WGS sequence"/>
</dbReference>
<dbReference type="InterPro" id="IPR051419">
    <property type="entry name" value="Lys/N-term_MeTrsfase_sf"/>
</dbReference>
<sequence length="274" mass="30035">MADRERIWNFEKASYWDARYKQRIDGTSSEPPGEEKTFDWLCTYEACAPIIARHVGNAKLGLDIGCGNALFADAVCRAHPQLQLLGVDYSTTLFELVGSSLGPSGRMDWLVMDARRLTFRNCFDLVLDKGCLDALLAGWDQLEVLRGWGRQLTDKEERLGQAALASARALLAEVARCLVVGGRYICISYEGPAGRQGLFDSVTSAAASTGELVGGVHAAPPLPLRLVESAVEQENLNYVYVFERISAEQPVQRQLQQQHGEDDWGRAGATRGGG</sequence>
<evidence type="ECO:0000313" key="7">
    <source>
        <dbReference type="EMBL" id="KAG2448848.1"/>
    </source>
</evidence>
<organism evidence="7 8">
    <name type="scientific">Chlamydomonas schloesseri</name>
    <dbReference type="NCBI Taxonomy" id="2026947"/>
    <lineage>
        <taxon>Eukaryota</taxon>
        <taxon>Viridiplantae</taxon>
        <taxon>Chlorophyta</taxon>
        <taxon>core chlorophytes</taxon>
        <taxon>Chlorophyceae</taxon>
        <taxon>CS clade</taxon>
        <taxon>Chlamydomonadales</taxon>
        <taxon>Chlamydomonadaceae</taxon>
        <taxon>Chlamydomonas</taxon>
    </lineage>
</organism>
<proteinExistence type="inferred from homology"/>
<dbReference type="InterPro" id="IPR041698">
    <property type="entry name" value="Methyltransf_25"/>
</dbReference>
<dbReference type="OrthoDB" id="411785at2759"/>
<evidence type="ECO:0000256" key="4">
    <source>
        <dbReference type="ARBA" id="ARBA00023268"/>
    </source>
</evidence>
<feature type="domain" description="Methyltransferase" evidence="6">
    <location>
        <begin position="62"/>
        <end position="150"/>
    </location>
</feature>
<evidence type="ECO:0000256" key="5">
    <source>
        <dbReference type="SAM" id="MobiDB-lite"/>
    </source>
</evidence>
<gene>
    <name evidence="7" type="ORF">HYH02_006199</name>
</gene>
<accession>A0A835WKA4</accession>
<dbReference type="Gene3D" id="3.40.50.150">
    <property type="entry name" value="Vaccinia Virus protein VP39"/>
    <property type="match status" value="1"/>
</dbReference>
<dbReference type="GO" id="GO:0008168">
    <property type="term" value="F:methyltransferase activity"/>
    <property type="evidence" value="ECO:0007669"/>
    <property type="project" value="UniProtKB-KW"/>
</dbReference>
<keyword evidence="8" id="KW-1185">Reference proteome</keyword>
<protein>
    <recommendedName>
        <fullName evidence="6">Methyltransferase domain-containing protein</fullName>
    </recommendedName>
</protein>
<keyword evidence="2" id="KW-0489">Methyltransferase</keyword>
<evidence type="ECO:0000256" key="1">
    <source>
        <dbReference type="ARBA" id="ARBA00008361"/>
    </source>
</evidence>
<keyword evidence="3" id="KW-0808">Transferase</keyword>
<feature type="region of interest" description="Disordered" evidence="5">
    <location>
        <begin position="252"/>
        <end position="274"/>
    </location>
</feature>
<comment type="similarity">
    <text evidence="1">Belongs to the methyltransferase superfamily.</text>
</comment>
<keyword evidence="4" id="KW-0511">Multifunctional enzyme</keyword>
<comment type="caution">
    <text evidence="7">The sequence shown here is derived from an EMBL/GenBank/DDBJ whole genome shotgun (WGS) entry which is preliminary data.</text>
</comment>
<dbReference type="AlphaFoldDB" id="A0A835WKA4"/>
<dbReference type="PANTHER" id="PTHR12176">
    <property type="entry name" value="SAM-DEPENDENT METHYLTRANSFERASE SUPERFAMILY PROTEIN"/>
    <property type="match status" value="1"/>
</dbReference>
<dbReference type="PANTHER" id="PTHR12176:SF78">
    <property type="entry name" value="EEF1A LYSINE AND N-TERMINAL METHYLTRANSFERASE"/>
    <property type="match status" value="1"/>
</dbReference>
<evidence type="ECO:0000256" key="3">
    <source>
        <dbReference type="ARBA" id="ARBA00022679"/>
    </source>
</evidence>
<evidence type="ECO:0000313" key="8">
    <source>
        <dbReference type="Proteomes" id="UP000613740"/>
    </source>
</evidence>
<reference evidence="7" key="1">
    <citation type="journal article" date="2020" name="bioRxiv">
        <title>Comparative genomics of Chlamydomonas.</title>
        <authorList>
            <person name="Craig R.J."/>
            <person name="Hasan A.R."/>
            <person name="Ness R.W."/>
            <person name="Keightley P.D."/>
        </authorList>
    </citation>
    <scope>NUCLEOTIDE SEQUENCE</scope>
    <source>
        <strain evidence="7">CCAP 11/173</strain>
    </source>
</reference>
<evidence type="ECO:0000259" key="6">
    <source>
        <dbReference type="Pfam" id="PF13649"/>
    </source>
</evidence>
<name>A0A835WKA4_9CHLO</name>
<dbReference type="GO" id="GO:0032259">
    <property type="term" value="P:methylation"/>
    <property type="evidence" value="ECO:0007669"/>
    <property type="project" value="UniProtKB-KW"/>
</dbReference>
<dbReference type="EMBL" id="JAEHOD010000016">
    <property type="protein sequence ID" value="KAG2448848.1"/>
    <property type="molecule type" value="Genomic_DNA"/>
</dbReference>
<dbReference type="InterPro" id="IPR029063">
    <property type="entry name" value="SAM-dependent_MTases_sf"/>
</dbReference>
<dbReference type="Pfam" id="PF13649">
    <property type="entry name" value="Methyltransf_25"/>
    <property type="match status" value="1"/>
</dbReference>
<evidence type="ECO:0000256" key="2">
    <source>
        <dbReference type="ARBA" id="ARBA00022603"/>
    </source>
</evidence>
<dbReference type="SUPFAM" id="SSF53335">
    <property type="entry name" value="S-adenosyl-L-methionine-dependent methyltransferases"/>
    <property type="match status" value="1"/>
</dbReference>